<keyword evidence="5" id="KW-0406">Ion transport</keyword>
<feature type="transmembrane region" description="Helical" evidence="10">
    <location>
        <begin position="238"/>
        <end position="255"/>
    </location>
</feature>
<keyword evidence="7" id="KW-0869">Chloride channel</keyword>
<dbReference type="InterPro" id="IPR000644">
    <property type="entry name" value="CBS_dom"/>
</dbReference>
<dbReference type="InterPro" id="IPR046342">
    <property type="entry name" value="CBS_dom_sf"/>
</dbReference>
<evidence type="ECO:0000256" key="3">
    <source>
        <dbReference type="ARBA" id="ARBA00022692"/>
    </source>
</evidence>
<dbReference type="InterPro" id="IPR014743">
    <property type="entry name" value="Cl-channel_core"/>
</dbReference>
<dbReference type="Gene3D" id="1.10.3080.10">
    <property type="entry name" value="Clc chloride channel"/>
    <property type="match status" value="1"/>
</dbReference>
<accession>A0A0H5QEE2</accession>
<feature type="transmembrane region" description="Helical" evidence="10">
    <location>
        <begin position="320"/>
        <end position="339"/>
    </location>
</feature>
<feature type="transmembrane region" description="Helical" evidence="10">
    <location>
        <begin position="276"/>
        <end position="294"/>
    </location>
</feature>
<dbReference type="PANTHER" id="PTHR43427">
    <property type="entry name" value="CHLORIDE CHANNEL PROTEIN CLC-E"/>
    <property type="match status" value="1"/>
</dbReference>
<sequence>METVTKEKLSLFQRFIVWRERHITEKQFVLILSFLVGIFTALAAYVLKFLVEYIKEFLTENFDSTGANWLYLVYPVVGIFLTGLFIRKVVRDDIGHGVTKILYAISRKQSRIKKHNMWSSVCASAITIGFGGSVGAEAPIVLTGSAIGSNLGSLFRMDHKTLMLLVGCGAAGAVSGIFKAPIAGLVFTLEVLMIDLTMASLLPLLISSVTAASMAYLMTGTEAMFQFSLDHPFALERIPYAIALGIFCGLIAWYFTRSMNWIEDIFRKYSNPYVKFVIGGTMLSILIFLFPPLYGEGYDTIHLLLNGTSPLDWDTVMNNSIFYGNGNLLIVYLLLIILLKVFASSATNGGGGCGGIFAPSLFLGCIAGFVFSHVCNTFNIGSTYIPEKNFALMGMAGLMSGVMHAPLTGIFLIAELTGGYGLFLPLMIVSVCAYLTIIVFEPHSIYSMRLAKKGELLTHHKDKAVLTLLNVENVVENDFMKVTPDMDLGEMVKVISKSRRNLFPVVGYQGDFIGVVILDDIRNIMFRQELYRRFKVDRFMTSPPAVVHIDDSMESVMKKFDDTKAWNLPVLDSDGKYMGFVSKSKIFNAYRQVLVDFSAE</sequence>
<keyword evidence="9" id="KW-0407">Ion channel</keyword>
<name>A0A0H5QEE2_9ZZZZ</name>
<dbReference type="GO" id="GO:0034707">
    <property type="term" value="C:chloride channel complex"/>
    <property type="evidence" value="ECO:0007669"/>
    <property type="project" value="UniProtKB-KW"/>
</dbReference>
<reference evidence="12" key="2">
    <citation type="submission" date="2015-07" db="EMBL/GenBank/DDBJ databases">
        <title>Plasmids, circular viruses and viroids from rat gut.</title>
        <authorList>
            <person name="Jorgensen T.J."/>
            <person name="Hansen M.A."/>
            <person name="Xu Z."/>
            <person name="Tabak M.A."/>
            <person name="Sorensen S.J."/>
            <person name="Hansen L.H."/>
        </authorList>
    </citation>
    <scope>NUCLEOTIDE SEQUENCE</scope>
    <source>
        <strain evidence="12">RGRH0259</strain>
    </source>
</reference>
<dbReference type="AlphaFoldDB" id="A0A0H5QEE2"/>
<dbReference type="EMBL" id="LN852932">
    <property type="protein sequence ID" value="CRY94472.1"/>
    <property type="molecule type" value="Genomic_DNA"/>
</dbReference>
<evidence type="ECO:0000256" key="8">
    <source>
        <dbReference type="ARBA" id="ARBA00023214"/>
    </source>
</evidence>
<dbReference type="SUPFAM" id="SSF81340">
    <property type="entry name" value="Clc chloride channel"/>
    <property type="match status" value="1"/>
</dbReference>
<dbReference type="InterPro" id="IPR001807">
    <property type="entry name" value="ClC"/>
</dbReference>
<evidence type="ECO:0000256" key="7">
    <source>
        <dbReference type="ARBA" id="ARBA00023173"/>
    </source>
</evidence>
<dbReference type="CDD" id="cd00400">
    <property type="entry name" value="Voltage_gated_ClC"/>
    <property type="match status" value="1"/>
</dbReference>
<protein>
    <recommendedName>
        <fullName evidence="11">CBS domain-containing protein</fullName>
    </recommendedName>
</protein>
<evidence type="ECO:0000256" key="4">
    <source>
        <dbReference type="ARBA" id="ARBA00022989"/>
    </source>
</evidence>
<evidence type="ECO:0000256" key="5">
    <source>
        <dbReference type="ARBA" id="ARBA00023065"/>
    </source>
</evidence>
<keyword evidence="8" id="KW-0868">Chloride</keyword>
<keyword evidence="4 10" id="KW-1133">Transmembrane helix</keyword>
<feature type="transmembrane region" description="Helical" evidence="10">
    <location>
        <begin position="420"/>
        <end position="440"/>
    </location>
</feature>
<evidence type="ECO:0000256" key="6">
    <source>
        <dbReference type="ARBA" id="ARBA00023136"/>
    </source>
</evidence>
<feature type="transmembrane region" description="Helical" evidence="10">
    <location>
        <begin position="351"/>
        <end position="371"/>
    </location>
</feature>
<keyword evidence="6 10" id="KW-0472">Membrane</keyword>
<organism evidence="12">
    <name type="scientific">uncultured prokaryote</name>
    <dbReference type="NCBI Taxonomy" id="198431"/>
    <lineage>
        <taxon>unclassified sequences</taxon>
        <taxon>environmental samples</taxon>
    </lineage>
</organism>
<comment type="subcellular location">
    <subcellularLocation>
        <location evidence="1">Membrane</location>
        <topology evidence="1">Multi-pass membrane protein</topology>
    </subcellularLocation>
</comment>
<dbReference type="Pfam" id="PF00571">
    <property type="entry name" value="CBS"/>
    <property type="match status" value="2"/>
</dbReference>
<keyword evidence="3 10" id="KW-0812">Transmembrane</keyword>
<evidence type="ECO:0000256" key="10">
    <source>
        <dbReference type="SAM" id="Phobius"/>
    </source>
</evidence>
<feature type="transmembrane region" description="Helical" evidence="10">
    <location>
        <begin position="162"/>
        <end position="187"/>
    </location>
</feature>
<feature type="domain" description="CBS" evidence="11">
    <location>
        <begin position="475"/>
        <end position="532"/>
    </location>
</feature>
<proteinExistence type="predicted"/>
<evidence type="ECO:0000256" key="2">
    <source>
        <dbReference type="ARBA" id="ARBA00022448"/>
    </source>
</evidence>
<dbReference type="SMART" id="SM00116">
    <property type="entry name" value="CBS"/>
    <property type="match status" value="2"/>
</dbReference>
<evidence type="ECO:0000256" key="1">
    <source>
        <dbReference type="ARBA" id="ARBA00004141"/>
    </source>
</evidence>
<keyword evidence="2" id="KW-0813">Transport</keyword>
<dbReference type="Pfam" id="PF00654">
    <property type="entry name" value="Voltage_CLC"/>
    <property type="match status" value="1"/>
</dbReference>
<dbReference type="PRINTS" id="PR00762">
    <property type="entry name" value="CLCHANNEL"/>
</dbReference>
<feature type="transmembrane region" description="Helical" evidence="10">
    <location>
        <begin position="67"/>
        <end position="86"/>
    </location>
</feature>
<evidence type="ECO:0000259" key="11">
    <source>
        <dbReference type="PROSITE" id="PS51371"/>
    </source>
</evidence>
<feature type="domain" description="CBS" evidence="11">
    <location>
        <begin position="540"/>
        <end position="597"/>
    </location>
</feature>
<feature type="transmembrane region" description="Helical" evidence="10">
    <location>
        <begin position="28"/>
        <end position="47"/>
    </location>
</feature>
<dbReference type="PANTHER" id="PTHR43427:SF6">
    <property type="entry name" value="CHLORIDE CHANNEL PROTEIN CLC-E"/>
    <property type="match status" value="1"/>
</dbReference>
<evidence type="ECO:0000313" key="12">
    <source>
        <dbReference type="EMBL" id="CRY94472.1"/>
    </source>
</evidence>
<reference evidence="12" key="1">
    <citation type="submission" date="2015-06" db="EMBL/GenBank/DDBJ databases">
        <authorList>
            <person name="Joergensen T."/>
        </authorList>
    </citation>
    <scope>NUCLEOTIDE SEQUENCE</scope>
    <source>
        <strain evidence="12">RGRH0259</strain>
    </source>
</reference>
<feature type="transmembrane region" description="Helical" evidence="10">
    <location>
        <begin position="199"/>
        <end position="218"/>
    </location>
</feature>
<feature type="transmembrane region" description="Helical" evidence="10">
    <location>
        <begin position="117"/>
        <end position="142"/>
    </location>
</feature>
<dbReference type="PROSITE" id="PS51371">
    <property type="entry name" value="CBS"/>
    <property type="match status" value="2"/>
</dbReference>
<dbReference type="InterPro" id="IPR050368">
    <property type="entry name" value="ClC-type_chloride_channel"/>
</dbReference>
<dbReference type="GO" id="GO:0005254">
    <property type="term" value="F:chloride channel activity"/>
    <property type="evidence" value="ECO:0007669"/>
    <property type="project" value="UniProtKB-KW"/>
</dbReference>
<dbReference type="SUPFAM" id="SSF54631">
    <property type="entry name" value="CBS-domain pair"/>
    <property type="match status" value="1"/>
</dbReference>
<dbReference type="Gene3D" id="3.10.580.10">
    <property type="entry name" value="CBS-domain"/>
    <property type="match status" value="1"/>
</dbReference>
<evidence type="ECO:0000256" key="9">
    <source>
        <dbReference type="ARBA" id="ARBA00023303"/>
    </source>
</evidence>
<feature type="transmembrane region" description="Helical" evidence="10">
    <location>
        <begin position="391"/>
        <end position="413"/>
    </location>
</feature>